<dbReference type="PIRSF" id="PIRSF006173">
    <property type="entry name" value="UCP006173"/>
    <property type="match status" value="1"/>
</dbReference>
<evidence type="ECO:0000256" key="1">
    <source>
        <dbReference type="HAMAP-Rule" id="MF_00676"/>
    </source>
</evidence>
<dbReference type="KEGG" id="zal:AZF00_07720"/>
<evidence type="ECO:0000313" key="2">
    <source>
        <dbReference type="EMBL" id="AMO68196.1"/>
    </source>
</evidence>
<dbReference type="InterPro" id="IPR008228">
    <property type="entry name" value="UCP006173"/>
</dbReference>
<reference evidence="2 3" key="1">
    <citation type="submission" date="2015-12" db="EMBL/GenBank/DDBJ databases">
        <authorList>
            <person name="Shamseldin A."/>
            <person name="Moawad H."/>
            <person name="Abd El-Rahim W.M."/>
            <person name="Sadowsky M.J."/>
        </authorList>
    </citation>
    <scope>NUCLEOTIDE SEQUENCE [LARGE SCALE GENOMIC DNA]</scope>
    <source>
        <strain evidence="2 3">SM2</strain>
    </source>
</reference>
<name>A0A127M4W1_9GAMM</name>
<protein>
    <recommendedName>
        <fullName evidence="1">UPF0260 protein AZF00_07720</fullName>
    </recommendedName>
</protein>
<gene>
    <name evidence="2" type="ORF">AZF00_07720</name>
</gene>
<sequence length="150" mass="17170">MADVVRPPFWEVKSLAEMSAQEWELLCDGCGKCCLQKLEDEDSGDIFYTDVACRLLDTTSCRCSDYSHRRERVPDCIQLKLDDISEFHWLPETCAYRVLSEGGRLAPWHPLLSDSDESVHRAKISVRGRCVSELAVAEESLEDHIIHWVN</sequence>
<dbReference type="AlphaFoldDB" id="A0A127M4W1"/>
<dbReference type="InterPro" id="IPR005358">
    <property type="entry name" value="Puta_zinc/iron-chelating_dom"/>
</dbReference>
<accession>A0A127M4W1</accession>
<evidence type="ECO:0000313" key="3">
    <source>
        <dbReference type="Proteomes" id="UP000074119"/>
    </source>
</evidence>
<dbReference type="PANTHER" id="PTHR37421">
    <property type="entry name" value="UPF0260 PROTEIN YCGN"/>
    <property type="match status" value="1"/>
</dbReference>
<dbReference type="NCBIfam" id="NF003501">
    <property type="entry name" value="PRK05170.1-5"/>
    <property type="match status" value="1"/>
</dbReference>
<dbReference type="Proteomes" id="UP000074119">
    <property type="component" value="Chromosome"/>
</dbReference>
<organism evidence="2 3">
    <name type="scientific">Zhongshania aliphaticivorans</name>
    <dbReference type="NCBI Taxonomy" id="1470434"/>
    <lineage>
        <taxon>Bacteria</taxon>
        <taxon>Pseudomonadati</taxon>
        <taxon>Pseudomonadota</taxon>
        <taxon>Gammaproteobacteria</taxon>
        <taxon>Cellvibrionales</taxon>
        <taxon>Spongiibacteraceae</taxon>
        <taxon>Zhongshania</taxon>
    </lineage>
</organism>
<dbReference type="STRING" id="1470434.AZF00_07720"/>
<dbReference type="HAMAP" id="MF_00676">
    <property type="entry name" value="UPF0260"/>
    <property type="match status" value="1"/>
</dbReference>
<dbReference type="Pfam" id="PF03692">
    <property type="entry name" value="CxxCxxCC"/>
    <property type="match status" value="1"/>
</dbReference>
<dbReference type="PANTHER" id="PTHR37421:SF1">
    <property type="entry name" value="UPF0260 PROTEIN YCGN"/>
    <property type="match status" value="1"/>
</dbReference>
<dbReference type="RefSeq" id="WP_008247609.1">
    <property type="nucleotide sequence ID" value="NZ_CP014544.1"/>
</dbReference>
<dbReference type="EMBL" id="CP014544">
    <property type="protein sequence ID" value="AMO68196.1"/>
    <property type="molecule type" value="Genomic_DNA"/>
</dbReference>
<dbReference type="NCBIfam" id="NF003507">
    <property type="entry name" value="PRK05170.2-5"/>
    <property type="match status" value="1"/>
</dbReference>
<proteinExistence type="inferred from homology"/>
<comment type="similarity">
    <text evidence="1">Belongs to the UPF0260 family.</text>
</comment>